<keyword evidence="11" id="KW-0418">Kinase</keyword>
<dbReference type="EMBL" id="JAIWQS010000010">
    <property type="protein sequence ID" value="KAJ8752042.1"/>
    <property type="molecule type" value="Genomic_DNA"/>
</dbReference>
<dbReference type="GO" id="GO:0042254">
    <property type="term" value="P:ribosome biogenesis"/>
    <property type="evidence" value="ECO:0007669"/>
    <property type="project" value="UniProtKB-KW"/>
</dbReference>
<dbReference type="HAMAP" id="MF_00235">
    <property type="entry name" value="Adenylate_kinase_Adk"/>
    <property type="match status" value="1"/>
</dbReference>
<dbReference type="GO" id="GO:0032040">
    <property type="term" value="C:small-subunit processome"/>
    <property type="evidence" value="ECO:0007669"/>
    <property type="project" value="InterPro"/>
</dbReference>
<dbReference type="PROSITE" id="PS00113">
    <property type="entry name" value="ADENYLATE_KINASE"/>
    <property type="match status" value="1"/>
</dbReference>
<dbReference type="InterPro" id="IPR045056">
    <property type="entry name" value="Nop56/Nop58"/>
</dbReference>
<evidence type="ECO:0000256" key="3">
    <source>
        <dbReference type="ARBA" id="ARBA00004604"/>
    </source>
</evidence>
<feature type="domain" description="Nop" evidence="16">
    <location>
        <begin position="210"/>
        <end position="318"/>
    </location>
</feature>
<comment type="catalytic activity">
    <reaction evidence="1">
        <text>AMP + ATP = 2 ADP</text>
        <dbReference type="Rhea" id="RHEA:12973"/>
        <dbReference type="ChEBI" id="CHEBI:30616"/>
        <dbReference type="ChEBI" id="CHEBI:456215"/>
        <dbReference type="ChEBI" id="CHEBI:456216"/>
        <dbReference type="EC" id="2.7.4.3"/>
    </reaction>
</comment>
<evidence type="ECO:0000256" key="11">
    <source>
        <dbReference type="ARBA" id="ARBA00022777"/>
    </source>
</evidence>
<dbReference type="GO" id="GO:0004017">
    <property type="term" value="F:AMP kinase activity"/>
    <property type="evidence" value="ECO:0007669"/>
    <property type="project" value="UniProtKB-EC"/>
</dbReference>
<dbReference type="PANTHER" id="PTHR10894">
    <property type="entry name" value="NUCLEOLAR PROTEIN 5 NUCLEOLAR PROTEIN NOP5 NOP58"/>
    <property type="match status" value="1"/>
</dbReference>
<evidence type="ECO:0000313" key="17">
    <source>
        <dbReference type="EMBL" id="KAJ8752042.1"/>
    </source>
</evidence>
<evidence type="ECO:0000256" key="5">
    <source>
        <dbReference type="ARBA" id="ARBA00009211"/>
    </source>
</evidence>
<dbReference type="Pfam" id="PF00406">
    <property type="entry name" value="ADK"/>
    <property type="match status" value="1"/>
</dbReference>
<dbReference type="InterPro" id="IPR027417">
    <property type="entry name" value="P-loop_NTPase"/>
</dbReference>
<comment type="similarity">
    <text evidence="4">Belongs to the adenylate kinase family.</text>
</comment>
<keyword evidence="10" id="KW-0547">Nucleotide-binding</keyword>
<evidence type="ECO:0000259" key="16">
    <source>
        <dbReference type="PROSITE" id="PS51358"/>
    </source>
</evidence>
<dbReference type="NCBIfam" id="TIGR01351">
    <property type="entry name" value="adk"/>
    <property type="match status" value="1"/>
</dbReference>
<sequence length="602" mass="67989">MSLYFLFLAHGLDEIGQNTEAVRSSISDLNRFGKVVQLTAFQPFDSAVDALYQCNSVSEGIMTDELRSFLELNLPKVKEGKKSKFSLGIAEPKLGSHIFEETKLPCQSNDFVLELLRGVRLHFSHFIKDLKAKVKFNVNRVDNMVIQAIFLLDTLDKDVNSFSMRVRYTPRQDLSPVDLINVQQFAKRVMDLAEFRKKVHEYLIAKMNDIAPNLASLIGEIVGARLISHAGSLTSLAKCHSSTPQIPGAEKALFRKFEGEQTVENSDAVNRIAAQQDGSKKKKKSKDKTRIGKMCQLQGMLRRKRRQKVQMTNDFMPNYQRSRVRTKESLYLCLTLYLYLTAFNPCEKDSPEKEPRLWLPLQRSTWRMCRRWIFMTELIRRLKCSTKPDKRLVVIGPPGSGKGTQSPIIKEEYCLCHLATGDMLRAAVATKTPLGIKAKEAMDNGQLVSDDLVVGIINDAIKKPSCQKGFILDGFPRTVVQAQKLDEMLDKQGVKIDKVLNFAIDDAILEERITGRWIHPSSGRTYHSKFAPPKVAGVDDVTGEPLIQCKDDTAAVLKSRLEAFHKQTEPVVDYYKKNDVVADIHAEKPPKEVTVEVEKALS</sequence>
<keyword evidence="12" id="KW-0539">Nucleus</keyword>
<dbReference type="CDD" id="cd01428">
    <property type="entry name" value="ADK"/>
    <property type="match status" value="1"/>
</dbReference>
<evidence type="ECO:0000256" key="10">
    <source>
        <dbReference type="ARBA" id="ARBA00022741"/>
    </source>
</evidence>
<dbReference type="NCBIfam" id="NF001381">
    <property type="entry name" value="PRK00279.1-3"/>
    <property type="match status" value="1"/>
</dbReference>
<dbReference type="Pfam" id="PF01798">
    <property type="entry name" value="Nop"/>
    <property type="match status" value="1"/>
</dbReference>
<evidence type="ECO:0000256" key="14">
    <source>
        <dbReference type="ARBA" id="ARBA00040742"/>
    </source>
</evidence>
<keyword evidence="18" id="KW-1185">Reference proteome</keyword>
<dbReference type="GO" id="GO:0005524">
    <property type="term" value="F:ATP binding"/>
    <property type="evidence" value="ECO:0007669"/>
    <property type="project" value="InterPro"/>
</dbReference>
<dbReference type="InterPro" id="IPR033690">
    <property type="entry name" value="Adenylat_kinase_CS"/>
</dbReference>
<comment type="subcellular location">
    <subcellularLocation>
        <location evidence="3">Nucleus</location>
        <location evidence="3">Nucleolus</location>
    </subcellularLocation>
</comment>
<evidence type="ECO:0000256" key="4">
    <source>
        <dbReference type="ARBA" id="ARBA00007220"/>
    </source>
</evidence>
<evidence type="ECO:0000256" key="13">
    <source>
        <dbReference type="ARBA" id="ARBA00031517"/>
    </source>
</evidence>
<dbReference type="InterPro" id="IPR036070">
    <property type="entry name" value="Nop_dom_sf"/>
</dbReference>
<protein>
    <recommendedName>
        <fullName evidence="14">Nucleolar protein 56</fullName>
        <ecNumber evidence="7">2.7.4.3</ecNumber>
    </recommendedName>
    <alternativeName>
        <fullName evidence="13">ATP:AMP phosphotransferase</fullName>
    </alternativeName>
</protein>
<dbReference type="AlphaFoldDB" id="A0AAV8SIH2"/>
<evidence type="ECO:0000256" key="6">
    <source>
        <dbReference type="ARBA" id="ARBA00011245"/>
    </source>
</evidence>
<keyword evidence="8" id="KW-0690">Ribosome biogenesis</keyword>
<dbReference type="FunFam" id="3.40.50.300:FF:000106">
    <property type="entry name" value="Adenylate kinase mitochondrial"/>
    <property type="match status" value="1"/>
</dbReference>
<dbReference type="Gene3D" id="3.40.50.300">
    <property type="entry name" value="P-loop containing nucleotide triphosphate hydrolases"/>
    <property type="match status" value="1"/>
</dbReference>
<name>A0AAV8SIH2_9ROSI</name>
<proteinExistence type="inferred from homology"/>
<dbReference type="SUPFAM" id="SSF52540">
    <property type="entry name" value="P-loop containing nucleoside triphosphate hydrolases"/>
    <property type="match status" value="1"/>
</dbReference>
<dbReference type="Proteomes" id="UP001159364">
    <property type="component" value="Linkage Group LG10"/>
</dbReference>
<comment type="similarity">
    <text evidence="5">Belongs to the NOP5/NOP56 family.</text>
</comment>
<feature type="region of interest" description="Disordered" evidence="15">
    <location>
        <begin position="270"/>
        <end position="289"/>
    </location>
</feature>
<accession>A0AAV8SIH2</accession>
<dbReference type="InterPro" id="IPR000850">
    <property type="entry name" value="Adenylat/UMP-CMP_kin"/>
</dbReference>
<evidence type="ECO:0000256" key="8">
    <source>
        <dbReference type="ARBA" id="ARBA00022517"/>
    </source>
</evidence>
<reference evidence="17 18" key="1">
    <citation type="submission" date="2021-09" db="EMBL/GenBank/DDBJ databases">
        <title>Genomic insights and catalytic innovation underlie evolution of tropane alkaloids biosynthesis.</title>
        <authorList>
            <person name="Wang Y.-J."/>
            <person name="Tian T."/>
            <person name="Huang J.-P."/>
            <person name="Huang S.-X."/>
        </authorList>
    </citation>
    <scope>NUCLEOTIDE SEQUENCE [LARGE SCALE GENOMIC DNA]</scope>
    <source>
        <strain evidence="17">KIB-2018</strain>
        <tissue evidence="17">Leaf</tissue>
    </source>
</reference>
<keyword evidence="9" id="KW-0808">Transferase</keyword>
<gene>
    <name evidence="17" type="ORF">K2173_001068</name>
</gene>
<dbReference type="InterPro" id="IPR042239">
    <property type="entry name" value="Nop_C"/>
</dbReference>
<dbReference type="Gene3D" id="1.10.287.4070">
    <property type="match status" value="2"/>
</dbReference>
<comment type="caution">
    <text evidence="17">The sequence shown here is derived from an EMBL/GenBank/DDBJ whole genome shotgun (WGS) entry which is preliminary data.</text>
</comment>
<dbReference type="EC" id="2.7.4.3" evidence="7"/>
<dbReference type="Gene3D" id="1.10.246.90">
    <property type="entry name" value="Nop domain"/>
    <property type="match status" value="1"/>
</dbReference>
<dbReference type="PANTHER" id="PTHR10894:SF0">
    <property type="entry name" value="NUCLEOLAR PROTEIN 56"/>
    <property type="match status" value="1"/>
</dbReference>
<dbReference type="Pfam" id="PF05191">
    <property type="entry name" value="ADK_lid"/>
    <property type="match status" value="1"/>
</dbReference>
<dbReference type="GO" id="GO:0031428">
    <property type="term" value="C:box C/D methylation guide snoRNP complex"/>
    <property type="evidence" value="ECO:0007669"/>
    <property type="project" value="InterPro"/>
</dbReference>
<dbReference type="InterPro" id="IPR006259">
    <property type="entry name" value="Adenyl_kin_sub"/>
</dbReference>
<comment type="subunit">
    <text evidence="6">Monomer.</text>
</comment>
<evidence type="ECO:0000313" key="18">
    <source>
        <dbReference type="Proteomes" id="UP001159364"/>
    </source>
</evidence>
<dbReference type="PROSITE" id="PS51358">
    <property type="entry name" value="NOP"/>
    <property type="match status" value="1"/>
</dbReference>
<evidence type="ECO:0000256" key="15">
    <source>
        <dbReference type="SAM" id="MobiDB-lite"/>
    </source>
</evidence>
<comment type="function">
    <text evidence="2">Catalyzes the reversible transfer of the terminal phosphate group between ATP and AMP. Plays an important role in cellular energy homeostasis and in adenine nucleotide metabolism.</text>
</comment>
<evidence type="ECO:0000256" key="9">
    <source>
        <dbReference type="ARBA" id="ARBA00022679"/>
    </source>
</evidence>
<dbReference type="PRINTS" id="PR00094">
    <property type="entry name" value="ADENYLTKNASE"/>
</dbReference>
<dbReference type="SMART" id="SM00931">
    <property type="entry name" value="NOSIC"/>
    <property type="match status" value="1"/>
</dbReference>
<organism evidence="17 18">
    <name type="scientific">Erythroxylum novogranatense</name>
    <dbReference type="NCBI Taxonomy" id="1862640"/>
    <lineage>
        <taxon>Eukaryota</taxon>
        <taxon>Viridiplantae</taxon>
        <taxon>Streptophyta</taxon>
        <taxon>Embryophyta</taxon>
        <taxon>Tracheophyta</taxon>
        <taxon>Spermatophyta</taxon>
        <taxon>Magnoliopsida</taxon>
        <taxon>eudicotyledons</taxon>
        <taxon>Gunneridae</taxon>
        <taxon>Pentapetalae</taxon>
        <taxon>rosids</taxon>
        <taxon>fabids</taxon>
        <taxon>Malpighiales</taxon>
        <taxon>Erythroxylaceae</taxon>
        <taxon>Erythroxylum</taxon>
    </lineage>
</organism>
<evidence type="ECO:0000256" key="1">
    <source>
        <dbReference type="ARBA" id="ARBA00000582"/>
    </source>
</evidence>
<dbReference type="SUPFAM" id="SSF89124">
    <property type="entry name" value="Nop domain"/>
    <property type="match status" value="1"/>
</dbReference>
<evidence type="ECO:0000256" key="7">
    <source>
        <dbReference type="ARBA" id="ARBA00012955"/>
    </source>
</evidence>
<dbReference type="InterPro" id="IPR012976">
    <property type="entry name" value="NOSIC"/>
</dbReference>
<dbReference type="InterPro" id="IPR012974">
    <property type="entry name" value="NOP58/56_N"/>
</dbReference>
<dbReference type="InterPro" id="IPR002687">
    <property type="entry name" value="Nop_dom"/>
</dbReference>
<evidence type="ECO:0000256" key="12">
    <source>
        <dbReference type="ARBA" id="ARBA00023242"/>
    </source>
</evidence>
<dbReference type="Pfam" id="PF08156">
    <property type="entry name" value="NOP5NT"/>
    <property type="match status" value="1"/>
</dbReference>
<dbReference type="InterPro" id="IPR007862">
    <property type="entry name" value="Adenylate_kinase_lid-dom"/>
</dbReference>
<dbReference type="GO" id="GO:0030515">
    <property type="term" value="F:snoRNA binding"/>
    <property type="evidence" value="ECO:0007669"/>
    <property type="project" value="InterPro"/>
</dbReference>
<evidence type="ECO:0000256" key="2">
    <source>
        <dbReference type="ARBA" id="ARBA00003053"/>
    </source>
</evidence>